<dbReference type="NCBIfam" id="TIGR02937">
    <property type="entry name" value="sigma70-ECF"/>
    <property type="match status" value="1"/>
</dbReference>
<keyword evidence="4" id="KW-0238">DNA-binding</keyword>
<sequence length="527" mass="59438">MAASSSLMAAPPNFCCPRRPGVTPLWSYNLKETRKYRASSKRYFQRVDQKASLSIIYKTAQFRCKATTMEVTLANETLLTGEEAVITAAAAEAVALARAALEAAKEAVQLSEITDFSIKPAPQTLALESALSLTDKSFQNPFDESTILIEEKLTSSEDNVEVTVRSRRQEERRARRQRAAEKMTGKVIPVGSGASKKKSQRSGVKDSKDDPLKLFKRISGAYKLLTMAEEKLLSEGVQDLLRLEEVQKELREQNGEDPSFAMWAEAAHIDQRTLQRRLEYGTRCKEKMIRCNTRLVVSIARNYIGAGLTFEDLVQEGCRGLVKGVEKFDASKGFKFSTYAHWWIKQAIRKSLTETSRLIHLPFTLVNASYRVKDAMKELNISGRKMKELRTEEIASVAGVSKQMVKKVLMLPKTPQSFESKIGADKNLKLSDVIPCREQDSLEFIINREFNISGINMVLDTLSAREKTVVRGRFGLDNGRAKTLQEIGNKIGISRERVRQIELCALRKLKSKKRMDMLLEYTKHYGS</sequence>
<protein>
    <submittedName>
        <fullName evidence="8">RNA polymerase sigma factor rpoD</fullName>
    </submittedName>
</protein>
<dbReference type="InterPro" id="IPR013324">
    <property type="entry name" value="RNA_pol_sigma_r3/r4-like"/>
</dbReference>
<dbReference type="EMBL" id="SWLB01000013">
    <property type="protein sequence ID" value="KAF3330834.1"/>
    <property type="molecule type" value="Genomic_DNA"/>
</dbReference>
<evidence type="ECO:0000313" key="9">
    <source>
        <dbReference type="Proteomes" id="UP000623129"/>
    </source>
</evidence>
<keyword evidence="2" id="KW-0805">Transcription regulation</keyword>
<dbReference type="PROSITE" id="PS00716">
    <property type="entry name" value="SIGMA70_2"/>
    <property type="match status" value="1"/>
</dbReference>
<dbReference type="InterPro" id="IPR007627">
    <property type="entry name" value="RNA_pol_sigma70_r2"/>
</dbReference>
<dbReference type="InterPro" id="IPR007630">
    <property type="entry name" value="RNA_pol_sigma70_r4"/>
</dbReference>
<name>A0A833QW58_9POAL</name>
<dbReference type="PANTHER" id="PTHR30603:SF57">
    <property type="entry name" value="RNA POLYMERASE SIGMA FACTOR SIGB"/>
    <property type="match status" value="1"/>
</dbReference>
<evidence type="ECO:0000256" key="4">
    <source>
        <dbReference type="ARBA" id="ARBA00023125"/>
    </source>
</evidence>
<keyword evidence="3" id="KW-0731">Sigma factor</keyword>
<dbReference type="InterPro" id="IPR007624">
    <property type="entry name" value="RNA_pol_sigma70_r3"/>
</dbReference>
<evidence type="ECO:0000256" key="2">
    <source>
        <dbReference type="ARBA" id="ARBA00023015"/>
    </source>
</evidence>
<reference evidence="8" key="1">
    <citation type="submission" date="2020-01" db="EMBL/GenBank/DDBJ databases">
        <title>Genome sequence of Kobresia littledalei, the first chromosome-level genome in the family Cyperaceae.</title>
        <authorList>
            <person name="Qu G."/>
        </authorList>
    </citation>
    <scope>NUCLEOTIDE SEQUENCE</scope>
    <source>
        <strain evidence="8">C.B.Clarke</strain>
        <tissue evidence="8">Leaf</tissue>
    </source>
</reference>
<evidence type="ECO:0000313" key="8">
    <source>
        <dbReference type="EMBL" id="KAF3330834.1"/>
    </source>
</evidence>
<dbReference type="Pfam" id="PF04539">
    <property type="entry name" value="Sigma70_r3"/>
    <property type="match status" value="1"/>
</dbReference>
<gene>
    <name evidence="8" type="ORF">FCM35_KLT04188</name>
</gene>
<dbReference type="GO" id="GO:0006352">
    <property type="term" value="P:DNA-templated transcription initiation"/>
    <property type="evidence" value="ECO:0007669"/>
    <property type="project" value="InterPro"/>
</dbReference>
<keyword evidence="5" id="KW-0804">Transcription</keyword>
<feature type="compositionally biased region" description="Basic and acidic residues" evidence="6">
    <location>
        <begin position="167"/>
        <end position="184"/>
    </location>
</feature>
<dbReference type="InterPro" id="IPR000943">
    <property type="entry name" value="RNA_pol_sigma70"/>
</dbReference>
<dbReference type="PANTHER" id="PTHR30603">
    <property type="entry name" value="RNA POLYMERASE SIGMA FACTOR RPO"/>
    <property type="match status" value="1"/>
</dbReference>
<dbReference type="Pfam" id="PF04542">
    <property type="entry name" value="Sigma70_r2"/>
    <property type="match status" value="1"/>
</dbReference>
<dbReference type="InterPro" id="IPR036388">
    <property type="entry name" value="WH-like_DNA-bd_sf"/>
</dbReference>
<evidence type="ECO:0000256" key="3">
    <source>
        <dbReference type="ARBA" id="ARBA00023082"/>
    </source>
</evidence>
<dbReference type="GO" id="GO:0016987">
    <property type="term" value="F:sigma factor activity"/>
    <property type="evidence" value="ECO:0007669"/>
    <property type="project" value="UniProtKB-KW"/>
</dbReference>
<organism evidence="8 9">
    <name type="scientific">Carex littledalei</name>
    <dbReference type="NCBI Taxonomy" id="544730"/>
    <lineage>
        <taxon>Eukaryota</taxon>
        <taxon>Viridiplantae</taxon>
        <taxon>Streptophyta</taxon>
        <taxon>Embryophyta</taxon>
        <taxon>Tracheophyta</taxon>
        <taxon>Spermatophyta</taxon>
        <taxon>Magnoliopsida</taxon>
        <taxon>Liliopsida</taxon>
        <taxon>Poales</taxon>
        <taxon>Cyperaceae</taxon>
        <taxon>Cyperoideae</taxon>
        <taxon>Cariceae</taxon>
        <taxon>Carex</taxon>
        <taxon>Carex subgen. Euthyceras</taxon>
    </lineage>
</organism>
<dbReference type="InterPro" id="IPR013325">
    <property type="entry name" value="RNA_pol_sigma_r2"/>
</dbReference>
<keyword evidence="9" id="KW-1185">Reference proteome</keyword>
<proteinExistence type="inferred from homology"/>
<evidence type="ECO:0000256" key="6">
    <source>
        <dbReference type="SAM" id="MobiDB-lite"/>
    </source>
</evidence>
<dbReference type="AlphaFoldDB" id="A0A833QW58"/>
<dbReference type="Proteomes" id="UP000623129">
    <property type="component" value="Unassembled WGS sequence"/>
</dbReference>
<dbReference type="PRINTS" id="PR00046">
    <property type="entry name" value="SIGMA70FCT"/>
</dbReference>
<dbReference type="Pfam" id="PF04545">
    <property type="entry name" value="Sigma70_r4"/>
    <property type="match status" value="1"/>
</dbReference>
<comment type="caution">
    <text evidence="8">The sequence shown here is derived from an EMBL/GenBank/DDBJ whole genome shotgun (WGS) entry which is preliminary data.</text>
</comment>
<dbReference type="SUPFAM" id="SSF88659">
    <property type="entry name" value="Sigma3 and sigma4 domains of RNA polymerase sigma factors"/>
    <property type="match status" value="1"/>
</dbReference>
<dbReference type="OrthoDB" id="206108at2759"/>
<dbReference type="Gene3D" id="1.10.10.10">
    <property type="entry name" value="Winged helix-like DNA-binding domain superfamily/Winged helix DNA-binding domain"/>
    <property type="match status" value="2"/>
</dbReference>
<dbReference type="InterPro" id="IPR050239">
    <property type="entry name" value="Sigma-70_RNA_pol_init_factors"/>
</dbReference>
<evidence type="ECO:0000256" key="1">
    <source>
        <dbReference type="ARBA" id="ARBA00007788"/>
    </source>
</evidence>
<evidence type="ECO:0000256" key="5">
    <source>
        <dbReference type="ARBA" id="ARBA00023163"/>
    </source>
</evidence>
<feature type="domain" description="RNA polymerase sigma-70" evidence="7">
    <location>
        <begin position="483"/>
        <end position="509"/>
    </location>
</feature>
<dbReference type="CDD" id="cd06171">
    <property type="entry name" value="Sigma70_r4"/>
    <property type="match status" value="1"/>
</dbReference>
<evidence type="ECO:0000259" key="7">
    <source>
        <dbReference type="PROSITE" id="PS00716"/>
    </source>
</evidence>
<feature type="region of interest" description="Disordered" evidence="6">
    <location>
        <begin position="166"/>
        <end position="208"/>
    </location>
</feature>
<dbReference type="GO" id="GO:0003677">
    <property type="term" value="F:DNA binding"/>
    <property type="evidence" value="ECO:0007669"/>
    <property type="project" value="UniProtKB-KW"/>
</dbReference>
<comment type="similarity">
    <text evidence="1">Belongs to the sigma-70 factor family.</text>
</comment>
<dbReference type="InterPro" id="IPR014284">
    <property type="entry name" value="RNA_pol_sigma-70_dom"/>
</dbReference>
<dbReference type="Gene3D" id="1.10.601.10">
    <property type="entry name" value="RNA Polymerase Primary Sigma Factor"/>
    <property type="match status" value="1"/>
</dbReference>
<dbReference type="SUPFAM" id="SSF88946">
    <property type="entry name" value="Sigma2 domain of RNA polymerase sigma factors"/>
    <property type="match status" value="1"/>
</dbReference>
<accession>A0A833QW58</accession>